<feature type="domain" description="SprT-like" evidence="1">
    <location>
        <begin position="17"/>
        <end position="161"/>
    </location>
</feature>
<keyword evidence="3" id="KW-1185">Reference proteome</keyword>
<accession>A0A9X2ACM4</accession>
<evidence type="ECO:0000259" key="1">
    <source>
        <dbReference type="SMART" id="SM00731"/>
    </source>
</evidence>
<sequence>MQSKDLSTTGHLPKTEKELYDLVVKISQEDFSRPFMHKCRFNSRLRTSGGRYLLESHDVEFNPRYMNLVGFEGLVGTIRHELCHYHLHLIGRGYRHGDRDFKQLLAKVGAPRYAQSTSLKRILPIRYEYMCKQCKRHYSRRRKLDLERYVCGICKSKLTLICDQMSCNN</sequence>
<evidence type="ECO:0000313" key="3">
    <source>
        <dbReference type="Proteomes" id="UP001139263"/>
    </source>
</evidence>
<dbReference type="Pfam" id="PF10263">
    <property type="entry name" value="SprT-like"/>
    <property type="match status" value="1"/>
</dbReference>
<proteinExistence type="predicted"/>
<protein>
    <submittedName>
        <fullName evidence="2">Protein SprT-like protein</fullName>
    </submittedName>
</protein>
<dbReference type="InterPro" id="IPR035240">
    <property type="entry name" value="SprT_Zn_ribbon"/>
</dbReference>
<organism evidence="2 3">
    <name type="scientific">Sulfoacidibacillus ferrooxidans</name>
    <dbReference type="NCBI Taxonomy" id="2005001"/>
    <lineage>
        <taxon>Bacteria</taxon>
        <taxon>Bacillati</taxon>
        <taxon>Bacillota</taxon>
        <taxon>Bacilli</taxon>
        <taxon>Bacillales</taxon>
        <taxon>Alicyclobacillaceae</taxon>
        <taxon>Sulfoacidibacillus</taxon>
    </lineage>
</organism>
<dbReference type="GO" id="GO:0006950">
    <property type="term" value="P:response to stress"/>
    <property type="evidence" value="ECO:0007669"/>
    <property type="project" value="UniProtKB-ARBA"/>
</dbReference>
<dbReference type="AlphaFoldDB" id="A0A9X2ACM4"/>
<dbReference type="Proteomes" id="UP001139263">
    <property type="component" value="Unassembled WGS sequence"/>
</dbReference>
<evidence type="ECO:0000313" key="2">
    <source>
        <dbReference type="EMBL" id="MCI0184328.1"/>
    </source>
</evidence>
<dbReference type="InterPro" id="IPR006640">
    <property type="entry name" value="SprT-like_domain"/>
</dbReference>
<comment type="caution">
    <text evidence="2">The sequence shown here is derived from an EMBL/GenBank/DDBJ whole genome shotgun (WGS) entry which is preliminary data.</text>
</comment>
<dbReference type="SMART" id="SM00731">
    <property type="entry name" value="SprT"/>
    <property type="match status" value="1"/>
</dbReference>
<reference evidence="2" key="1">
    <citation type="submission" date="2022-03" db="EMBL/GenBank/DDBJ databases">
        <title>Draft Genome Sequence of Firmicute Strain S0AB, a Heterotrophic Iron/Sulfur-Oxidizing Extreme Acidophile.</title>
        <authorList>
            <person name="Vergara E."/>
            <person name="Pakostova E."/>
            <person name="Johnson D.B."/>
            <person name="Holmes D.S."/>
        </authorList>
    </citation>
    <scope>NUCLEOTIDE SEQUENCE</scope>
    <source>
        <strain evidence="2">S0AB</strain>
    </source>
</reference>
<name>A0A9X2ACM4_9BACL</name>
<dbReference type="Pfam" id="PF17283">
    <property type="entry name" value="Zn_ribbon_SprT"/>
    <property type="match status" value="1"/>
</dbReference>
<dbReference type="RefSeq" id="WP_241715909.1">
    <property type="nucleotide sequence ID" value="NZ_JALBUF010000012.1"/>
</dbReference>
<gene>
    <name evidence="2" type="ORF">MM817_02623</name>
</gene>
<dbReference type="EMBL" id="JALBUF010000012">
    <property type="protein sequence ID" value="MCI0184328.1"/>
    <property type="molecule type" value="Genomic_DNA"/>
</dbReference>
<dbReference type="NCBIfam" id="NF003339">
    <property type="entry name" value="PRK04351.1"/>
    <property type="match status" value="1"/>
</dbReference>